<sequence length="136" mass="14923">MKNCFAFIVVLGLSACATGYQNAALSISGGYTHSEGYGKLTKVEFFGNGFTSEERVKENTVRRIAELAITAKKPYFLMYQSIWQAHFGVTAKTPSSYVIGIKPGAYAYVLFLDEPAPGALEAAPILKKWEEIEAQK</sequence>
<evidence type="ECO:0008006" key="4">
    <source>
        <dbReference type="Google" id="ProtNLM"/>
    </source>
</evidence>
<comment type="caution">
    <text evidence="2">The sequence shown here is derived from an EMBL/GenBank/DDBJ whole genome shotgun (WGS) entry which is preliminary data.</text>
</comment>
<organism evidence="2 3">
    <name type="scientific">Viridibacterium curvum</name>
    <dbReference type="NCBI Taxonomy" id="1101404"/>
    <lineage>
        <taxon>Bacteria</taxon>
        <taxon>Pseudomonadati</taxon>
        <taxon>Pseudomonadota</taxon>
        <taxon>Betaproteobacteria</taxon>
        <taxon>Rhodocyclales</taxon>
        <taxon>Rhodocyclaceae</taxon>
        <taxon>Viridibacterium</taxon>
    </lineage>
</organism>
<evidence type="ECO:0000313" key="2">
    <source>
        <dbReference type="EMBL" id="GAA5169112.1"/>
    </source>
</evidence>
<keyword evidence="3" id="KW-1185">Reference proteome</keyword>
<evidence type="ECO:0000313" key="3">
    <source>
        <dbReference type="Proteomes" id="UP001500547"/>
    </source>
</evidence>
<feature type="signal peptide" evidence="1">
    <location>
        <begin position="1"/>
        <end position="23"/>
    </location>
</feature>
<gene>
    <name evidence="2" type="ORF">GCM10025770_30250</name>
</gene>
<name>A0ABP9QXX1_9RHOO</name>
<dbReference type="Proteomes" id="UP001500547">
    <property type="component" value="Unassembled WGS sequence"/>
</dbReference>
<keyword evidence="1" id="KW-0732">Signal</keyword>
<evidence type="ECO:0000256" key="1">
    <source>
        <dbReference type="SAM" id="SignalP"/>
    </source>
</evidence>
<reference evidence="3" key="1">
    <citation type="journal article" date="2019" name="Int. J. Syst. Evol. Microbiol.">
        <title>The Global Catalogue of Microorganisms (GCM) 10K type strain sequencing project: providing services to taxonomists for standard genome sequencing and annotation.</title>
        <authorList>
            <consortium name="The Broad Institute Genomics Platform"/>
            <consortium name="The Broad Institute Genome Sequencing Center for Infectious Disease"/>
            <person name="Wu L."/>
            <person name="Ma J."/>
        </authorList>
    </citation>
    <scope>NUCLEOTIDE SEQUENCE [LARGE SCALE GENOMIC DNA]</scope>
    <source>
        <strain evidence="3">JCM 18715</strain>
    </source>
</reference>
<dbReference type="PROSITE" id="PS51257">
    <property type="entry name" value="PROKAR_LIPOPROTEIN"/>
    <property type="match status" value="1"/>
</dbReference>
<protein>
    <recommendedName>
        <fullName evidence="4">Lipoprotein</fullName>
    </recommendedName>
</protein>
<accession>A0ABP9QXX1</accession>
<dbReference type="RefSeq" id="WP_345533934.1">
    <property type="nucleotide sequence ID" value="NZ_BAABLD010000011.1"/>
</dbReference>
<proteinExistence type="predicted"/>
<dbReference type="EMBL" id="BAABLD010000011">
    <property type="protein sequence ID" value="GAA5169112.1"/>
    <property type="molecule type" value="Genomic_DNA"/>
</dbReference>
<feature type="chain" id="PRO_5045117684" description="Lipoprotein" evidence="1">
    <location>
        <begin position="24"/>
        <end position="136"/>
    </location>
</feature>